<feature type="region of interest" description="Disordered" evidence="6">
    <location>
        <begin position="1"/>
        <end position="30"/>
    </location>
</feature>
<dbReference type="Pfam" id="PF25432">
    <property type="entry name" value="FF_PRPF40A"/>
    <property type="match status" value="1"/>
</dbReference>
<evidence type="ECO:0000256" key="3">
    <source>
        <dbReference type="ARBA" id="ARBA00022737"/>
    </source>
</evidence>
<evidence type="ECO:0000259" key="7">
    <source>
        <dbReference type="PROSITE" id="PS51676"/>
    </source>
</evidence>
<dbReference type="GO" id="GO:0005685">
    <property type="term" value="C:U1 snRNP"/>
    <property type="evidence" value="ECO:0007669"/>
    <property type="project" value="TreeGrafter"/>
</dbReference>
<dbReference type="VEuPathDB" id="FungiDB:SeMB42_g06742"/>
<feature type="non-terminal residue" evidence="8">
    <location>
        <position position="1"/>
    </location>
</feature>
<dbReference type="GO" id="GO:0045292">
    <property type="term" value="P:mRNA cis splicing, via spliceosome"/>
    <property type="evidence" value="ECO:0007669"/>
    <property type="project" value="InterPro"/>
</dbReference>
<dbReference type="SUPFAM" id="SSF81698">
    <property type="entry name" value="FF domain"/>
    <property type="match status" value="4"/>
</dbReference>
<proteinExistence type="predicted"/>
<organism evidence="8 9">
    <name type="scientific">Synchytrium endobioticum</name>
    <dbReference type="NCBI Taxonomy" id="286115"/>
    <lineage>
        <taxon>Eukaryota</taxon>
        <taxon>Fungi</taxon>
        <taxon>Fungi incertae sedis</taxon>
        <taxon>Chytridiomycota</taxon>
        <taxon>Chytridiomycota incertae sedis</taxon>
        <taxon>Chytridiomycetes</taxon>
        <taxon>Synchytriales</taxon>
        <taxon>Synchytriaceae</taxon>
        <taxon>Synchytrium</taxon>
    </lineage>
</organism>
<dbReference type="InterPro" id="IPR002713">
    <property type="entry name" value="FF_domain"/>
</dbReference>
<dbReference type="GO" id="GO:0003723">
    <property type="term" value="F:RNA binding"/>
    <property type="evidence" value="ECO:0007669"/>
    <property type="project" value="TreeGrafter"/>
</dbReference>
<evidence type="ECO:0000256" key="6">
    <source>
        <dbReference type="SAM" id="MobiDB-lite"/>
    </source>
</evidence>
<evidence type="ECO:0000313" key="8">
    <source>
        <dbReference type="EMBL" id="TPX47900.1"/>
    </source>
</evidence>
<keyword evidence="2" id="KW-0507">mRNA processing</keyword>
<dbReference type="GO" id="GO:0071004">
    <property type="term" value="C:U2-type prespliceosome"/>
    <property type="evidence" value="ECO:0007669"/>
    <property type="project" value="TreeGrafter"/>
</dbReference>
<feature type="domain" description="FF" evidence="7">
    <location>
        <begin position="432"/>
        <end position="493"/>
    </location>
</feature>
<comment type="subcellular location">
    <subcellularLocation>
        <location evidence="1">Nucleus</location>
    </subcellularLocation>
</comment>
<dbReference type="AlphaFoldDB" id="A0A507DAH5"/>
<feature type="region of interest" description="Disordered" evidence="6">
    <location>
        <begin position="497"/>
        <end position="586"/>
    </location>
</feature>
<protein>
    <recommendedName>
        <fullName evidence="7">FF domain-containing protein</fullName>
    </recommendedName>
</protein>
<evidence type="ECO:0000313" key="9">
    <source>
        <dbReference type="Proteomes" id="UP000320475"/>
    </source>
</evidence>
<feature type="compositionally biased region" description="Basic and acidic residues" evidence="6">
    <location>
        <begin position="566"/>
        <end position="578"/>
    </location>
</feature>
<evidence type="ECO:0000256" key="4">
    <source>
        <dbReference type="ARBA" id="ARBA00023187"/>
    </source>
</evidence>
<comment type="caution">
    <text evidence="8">The sequence shown here is derived from an EMBL/GenBank/DDBJ whole genome shotgun (WGS) entry which is preliminary data.</text>
</comment>
<feature type="compositionally biased region" description="Pro residues" evidence="6">
    <location>
        <begin position="1"/>
        <end position="10"/>
    </location>
</feature>
<evidence type="ECO:0000256" key="5">
    <source>
        <dbReference type="ARBA" id="ARBA00023242"/>
    </source>
</evidence>
<dbReference type="InterPro" id="IPR036517">
    <property type="entry name" value="FF_domain_sf"/>
</dbReference>
<dbReference type="InterPro" id="IPR039726">
    <property type="entry name" value="Prp40-like"/>
</dbReference>
<dbReference type="SMART" id="SM00441">
    <property type="entry name" value="FF"/>
    <property type="match status" value="5"/>
</dbReference>
<name>A0A507DAH5_9FUNG</name>
<feature type="domain" description="FF" evidence="7">
    <location>
        <begin position="256"/>
        <end position="318"/>
    </location>
</feature>
<reference evidence="8 9" key="1">
    <citation type="journal article" date="2019" name="Sci. Rep.">
        <title>Comparative genomics of chytrid fungi reveal insights into the obligate biotrophic and pathogenic lifestyle of Synchytrium endobioticum.</title>
        <authorList>
            <person name="van de Vossenberg B.T.L.H."/>
            <person name="Warris S."/>
            <person name="Nguyen H.D.T."/>
            <person name="van Gent-Pelzer M.P.E."/>
            <person name="Joly D.L."/>
            <person name="van de Geest H.C."/>
            <person name="Bonants P.J.M."/>
            <person name="Smith D.S."/>
            <person name="Levesque C.A."/>
            <person name="van der Lee T.A.J."/>
        </authorList>
    </citation>
    <scope>NUCLEOTIDE SEQUENCE [LARGE SCALE GENOMIC DNA]</scope>
    <source>
        <strain evidence="8 9">LEV6574</strain>
    </source>
</reference>
<feature type="compositionally biased region" description="Basic residues" evidence="6">
    <location>
        <begin position="527"/>
        <end position="542"/>
    </location>
</feature>
<dbReference type="PANTHER" id="PTHR11864:SF0">
    <property type="entry name" value="PRP40 PRE-MRNA PROCESSING FACTOR 40 HOMOLOG A (YEAST)"/>
    <property type="match status" value="1"/>
</dbReference>
<dbReference type="PANTHER" id="PTHR11864">
    <property type="entry name" value="PRE-MRNA-PROCESSING PROTEIN PRP40"/>
    <property type="match status" value="1"/>
</dbReference>
<keyword evidence="4" id="KW-0508">mRNA splicing</keyword>
<sequence length="586" mass="69727">PPTPTPPHPPLSGANAVATPPRTAREPRPEITSLDDEVLLFKSPAEAALAFKKMLEKVGVAPSWSWEQTMAKTIDKPVYRAVKTLDERKRLFQEYVDAAALREEEELRNRDTRERQEFLRLIKENTHHGAIPKYKTLCEGMQDSPFWKSLSDDRRRYLFREYSEKIRKEQLDHIREVRKQNMDKFRQLLKSIPEVTIETKWKDAQKLYMQHPLYVTNKPLQSMDPIDFLAIFEAYIKEFEMQHHENVRVQRNKRKRMERENRDVYKSMMAEMVRDGKISPWSMWKDIYPIVKDDPRYTSMLGQGGSTPLELFFEVIFDLDMRYKRERKAVLDFLKELRAEVGPDTTYQMFVDQVTRVGNIEQMDPVVLRAAFEELSLKAKREHRERRASSVKERDHREGKDKEHRDRDRDRDRDREKDRSKDREDDPDREKRREERRRYKKMDALKSILKKLDPPITTTTPWSEVIPRIQRQPEYEDVDEGTRKEIYDKFISRLIEKAERSVEEDGEEGGSMSKKRSSSKRDSEHHRSSKKHKKHHRSRSRSRSSAGAGAGDEDKERRHKRKRHANRSEDEKDLHMMEAEEGEIVA</sequence>
<gene>
    <name evidence="8" type="ORF">SeLEV6574_g02360</name>
</gene>
<dbReference type="Gene3D" id="1.10.10.440">
    <property type="entry name" value="FF domain"/>
    <property type="match status" value="4"/>
</dbReference>
<dbReference type="EMBL" id="QEAM01000065">
    <property type="protein sequence ID" value="TPX47900.1"/>
    <property type="molecule type" value="Genomic_DNA"/>
</dbReference>
<accession>A0A507DAH5</accession>
<dbReference type="Proteomes" id="UP000320475">
    <property type="component" value="Unassembled WGS sequence"/>
</dbReference>
<evidence type="ECO:0000256" key="2">
    <source>
        <dbReference type="ARBA" id="ARBA00022664"/>
    </source>
</evidence>
<dbReference type="Pfam" id="PF01846">
    <property type="entry name" value="FF"/>
    <property type="match status" value="3"/>
</dbReference>
<dbReference type="PROSITE" id="PS51676">
    <property type="entry name" value="FF"/>
    <property type="match status" value="3"/>
</dbReference>
<keyword evidence="5" id="KW-0539">Nucleus</keyword>
<feature type="region of interest" description="Disordered" evidence="6">
    <location>
        <begin position="383"/>
        <end position="437"/>
    </location>
</feature>
<dbReference type="FunFam" id="1.10.10.440:FF:000013">
    <property type="entry name" value="pre-mRNA-processing protein 40A isoform X1"/>
    <property type="match status" value="1"/>
</dbReference>
<dbReference type="OrthoDB" id="187617at2759"/>
<feature type="domain" description="FF" evidence="7">
    <location>
        <begin position="42"/>
        <end position="98"/>
    </location>
</feature>
<feature type="compositionally biased region" description="Basic and acidic residues" evidence="6">
    <location>
        <begin position="385"/>
        <end position="437"/>
    </location>
</feature>
<keyword evidence="3" id="KW-0677">Repeat</keyword>
<evidence type="ECO:0000256" key="1">
    <source>
        <dbReference type="ARBA" id="ARBA00004123"/>
    </source>
</evidence>